<keyword evidence="3" id="KW-1185">Reference proteome</keyword>
<feature type="chain" id="PRO_5022033499" evidence="1">
    <location>
        <begin position="23"/>
        <end position="143"/>
    </location>
</feature>
<accession>A0A511YQU1</accession>
<protein>
    <submittedName>
        <fullName evidence="2">Uncharacterized protein</fullName>
    </submittedName>
</protein>
<evidence type="ECO:0000256" key="1">
    <source>
        <dbReference type="SAM" id="SignalP"/>
    </source>
</evidence>
<feature type="signal peptide" evidence="1">
    <location>
        <begin position="1"/>
        <end position="22"/>
    </location>
</feature>
<dbReference type="EMBL" id="BJYJ01000026">
    <property type="protein sequence ID" value="GEN77559.1"/>
    <property type="molecule type" value="Genomic_DNA"/>
</dbReference>
<reference evidence="2 3" key="1">
    <citation type="submission" date="2019-07" db="EMBL/GenBank/DDBJ databases">
        <title>Whole genome shotgun sequence of Chryseobacterium hagamense NBRC 105253.</title>
        <authorList>
            <person name="Hosoyama A."/>
            <person name="Uohara A."/>
            <person name="Ohji S."/>
            <person name="Ichikawa N."/>
        </authorList>
    </citation>
    <scope>NUCLEOTIDE SEQUENCE [LARGE SCALE GENOMIC DNA]</scope>
    <source>
        <strain evidence="2 3">NBRC 105253</strain>
    </source>
</reference>
<dbReference type="AlphaFoldDB" id="A0A511YQU1"/>
<keyword evidence="1" id="KW-0732">Signal</keyword>
<name>A0A511YQU1_9FLAO</name>
<sequence length="143" mass="16154">MTRTILLLITLSGLFAVMQAQTQSFLYTGTVDGKMQVTLYLQEEENGCGGDPFYSGIYRYNKVSNWLQLSISKNNKNQYAMVEDGFTGLMIVRKEGTGLKGLWISPDGKKQLPVILNNQAINAKQAESYRETLEKINYENHDC</sequence>
<dbReference type="RefSeq" id="WP_228458440.1">
    <property type="nucleotide sequence ID" value="NZ_BJYJ01000026.1"/>
</dbReference>
<evidence type="ECO:0000313" key="2">
    <source>
        <dbReference type="EMBL" id="GEN77559.1"/>
    </source>
</evidence>
<gene>
    <name evidence="2" type="ORF">CHA01nite_32990</name>
</gene>
<dbReference type="Proteomes" id="UP000321863">
    <property type="component" value="Unassembled WGS sequence"/>
</dbReference>
<proteinExistence type="predicted"/>
<organism evidence="2 3">
    <name type="scientific">Chryseobacterium hagamense</name>
    <dbReference type="NCBI Taxonomy" id="395935"/>
    <lineage>
        <taxon>Bacteria</taxon>
        <taxon>Pseudomonadati</taxon>
        <taxon>Bacteroidota</taxon>
        <taxon>Flavobacteriia</taxon>
        <taxon>Flavobacteriales</taxon>
        <taxon>Weeksellaceae</taxon>
        <taxon>Chryseobacterium group</taxon>
        <taxon>Chryseobacterium</taxon>
    </lineage>
</organism>
<comment type="caution">
    <text evidence="2">The sequence shown here is derived from an EMBL/GenBank/DDBJ whole genome shotgun (WGS) entry which is preliminary data.</text>
</comment>
<evidence type="ECO:0000313" key="3">
    <source>
        <dbReference type="Proteomes" id="UP000321863"/>
    </source>
</evidence>